<dbReference type="PROSITE" id="PS52034">
    <property type="entry name" value="PEPTIDASE_M32"/>
    <property type="match status" value="1"/>
</dbReference>
<accession>A0A516H2M2</accession>
<dbReference type="InterPro" id="IPR001333">
    <property type="entry name" value="Peptidase_M32_Taq"/>
</dbReference>
<feature type="active site" description="Proton donor/acceptor" evidence="10">
    <location>
        <position position="265"/>
    </location>
</feature>
<comment type="similarity">
    <text evidence="7 8">Belongs to the peptidase M32 family.</text>
</comment>
<keyword evidence="12" id="KW-1185">Reference proteome</keyword>
<keyword evidence="5 8" id="KW-0482">Metalloprotease</keyword>
<dbReference type="Proteomes" id="UP000317496">
    <property type="component" value="Chromosome"/>
</dbReference>
<evidence type="ECO:0000256" key="8">
    <source>
        <dbReference type="PIRNR" id="PIRNR006615"/>
    </source>
</evidence>
<evidence type="ECO:0000313" key="12">
    <source>
        <dbReference type="Proteomes" id="UP000317496"/>
    </source>
</evidence>
<dbReference type="FunFam" id="1.10.1370.30:FF:000003">
    <property type="entry name" value="Thermostable carboxypeptidase 1"/>
    <property type="match status" value="1"/>
</dbReference>
<dbReference type="AlphaFoldDB" id="A0A516H2M2"/>
<dbReference type="GO" id="GO:0004181">
    <property type="term" value="F:metallocarboxypeptidase activity"/>
    <property type="evidence" value="ECO:0007669"/>
    <property type="project" value="UniProtKB-UniRule"/>
</dbReference>
<feature type="binding site" evidence="9">
    <location>
        <position position="294"/>
    </location>
    <ligand>
        <name>Zn(2+)</name>
        <dbReference type="ChEBI" id="CHEBI:29105"/>
        <note>catalytic</note>
    </ligand>
</feature>
<evidence type="ECO:0000256" key="2">
    <source>
        <dbReference type="ARBA" id="ARBA00022670"/>
    </source>
</evidence>
<dbReference type="EC" id="3.4.17.19" evidence="8"/>
<feature type="binding site" evidence="9">
    <location>
        <position position="268"/>
    </location>
    <ligand>
        <name>Zn(2+)</name>
        <dbReference type="ChEBI" id="CHEBI:29105"/>
        <note>catalytic</note>
    </ligand>
</feature>
<dbReference type="EMBL" id="CP041636">
    <property type="protein sequence ID" value="QDO97985.1"/>
    <property type="molecule type" value="Genomic_DNA"/>
</dbReference>
<keyword evidence="4 8" id="KW-0378">Hydrolase</keyword>
<dbReference type="Pfam" id="PF02074">
    <property type="entry name" value="Peptidase_M32"/>
    <property type="match status" value="1"/>
</dbReference>
<dbReference type="PANTHER" id="PTHR34217:SF1">
    <property type="entry name" value="CARBOXYPEPTIDASE 1"/>
    <property type="match status" value="1"/>
</dbReference>
<keyword evidence="1 8" id="KW-0121">Carboxypeptidase</keyword>
<dbReference type="OrthoDB" id="9772308at2"/>
<protein>
    <recommendedName>
        <fullName evidence="8">Metal-dependent carboxypeptidase</fullName>
        <ecNumber evidence="8">3.4.17.19</ecNumber>
    </recommendedName>
</protein>
<dbReference type="SUPFAM" id="SSF55486">
    <property type="entry name" value="Metalloproteases ('zincins'), catalytic domain"/>
    <property type="match status" value="1"/>
</dbReference>
<reference evidence="11 12" key="1">
    <citation type="submission" date="2019-07" db="EMBL/GenBank/DDBJ databases">
        <title>Genome sequencing for Ferrovibrio sp. K5.</title>
        <authorList>
            <person name="Park S.-J."/>
        </authorList>
    </citation>
    <scope>NUCLEOTIDE SEQUENCE [LARGE SCALE GENOMIC DNA]</scope>
    <source>
        <strain evidence="11 12">K5</strain>
    </source>
</reference>
<keyword evidence="3 8" id="KW-0479">Metal-binding</keyword>
<evidence type="ECO:0000256" key="10">
    <source>
        <dbReference type="PIRSR" id="PIRSR006615-2"/>
    </source>
</evidence>
<dbReference type="PANTHER" id="PTHR34217">
    <property type="entry name" value="METAL-DEPENDENT CARBOXYPEPTIDASE"/>
    <property type="match status" value="1"/>
</dbReference>
<evidence type="ECO:0000256" key="5">
    <source>
        <dbReference type="ARBA" id="ARBA00023049"/>
    </source>
</evidence>
<sequence>MKTYKALEKQFRRISAVNGALAVLGWDQSTMMPEGGARARAEQVATLSVLRHDWITDPKLGDQLNLAASDAKALDDWQRANLREMQRQWRHATALNPRLVEARTKAAMACEMVWRKARRDDDFKSFAKAFKPVLELTREVAAAKSAAFGLGTYDALLDEYEPGGRSASIDKLFADLAGFLPDFIDRALVKQARRPDPLPLLGPFPTETQREVGLKFMKVLGFDFSHGRLDVSAHPFSGGVPDDVRITTRYAEDDFTKALMGILHETGHALYELGLPRAWRDQPVGEARGMVLHESQSLLIEMQVCRGAEFLTYATPLLRKAFKGSGEAWSEANMQGIYARVKPDLIRVDADEVTYPAHVMLRYRLEQAMLNDDLPIAELPAAWNDGMQTLLGVDVPDDRNGCMQDIHWPSGAIGYFPTYTLGAMSAAQLFAAAKAQDAAILPGIAKGNFKPLLKWLRANVHGKGALLTTDELLREATGKPLGTAAFKAHLKARYLN</sequence>
<evidence type="ECO:0000256" key="6">
    <source>
        <dbReference type="ARBA" id="ARBA00052755"/>
    </source>
</evidence>
<evidence type="ECO:0000256" key="3">
    <source>
        <dbReference type="ARBA" id="ARBA00022723"/>
    </source>
</evidence>
<comment type="catalytic activity">
    <reaction evidence="6 8">
        <text>Release of a C-terminal amino acid with broad specificity, except for -Pro.</text>
        <dbReference type="EC" id="3.4.17.19"/>
    </reaction>
</comment>
<feature type="binding site" evidence="9">
    <location>
        <position position="264"/>
    </location>
    <ligand>
        <name>Zn(2+)</name>
        <dbReference type="ChEBI" id="CHEBI:29105"/>
        <note>catalytic</note>
    </ligand>
</feature>
<dbReference type="GO" id="GO:0008270">
    <property type="term" value="F:zinc ion binding"/>
    <property type="evidence" value="ECO:0007669"/>
    <property type="project" value="UniProtKB-ARBA"/>
</dbReference>
<comment type="cofactor">
    <cofactor evidence="9">
        <name>Zn(2+)</name>
        <dbReference type="ChEBI" id="CHEBI:29105"/>
    </cofactor>
    <text evidence="9">Binds 1 zinc ion per subunit.</text>
</comment>
<evidence type="ECO:0000313" key="11">
    <source>
        <dbReference type="EMBL" id="QDO97985.1"/>
    </source>
</evidence>
<evidence type="ECO:0000256" key="4">
    <source>
        <dbReference type="ARBA" id="ARBA00022801"/>
    </source>
</evidence>
<proteinExistence type="inferred from homology"/>
<keyword evidence="9" id="KW-0862">Zinc</keyword>
<comment type="function">
    <text evidence="8">Broad specificity carboxypetidase that releases amino acids sequentially from the C-terminus, including neutral, aromatic, polar and basic residues.</text>
</comment>
<dbReference type="CDD" id="cd06460">
    <property type="entry name" value="M32_Taq"/>
    <property type="match status" value="1"/>
</dbReference>
<dbReference type="KEGG" id="fer:FNB15_12210"/>
<dbReference type="PRINTS" id="PR00998">
    <property type="entry name" value="CRBOXYPTASET"/>
</dbReference>
<dbReference type="GO" id="GO:0006508">
    <property type="term" value="P:proteolysis"/>
    <property type="evidence" value="ECO:0007669"/>
    <property type="project" value="UniProtKB-UniRule"/>
</dbReference>
<gene>
    <name evidence="11" type="ORF">FNB15_12210</name>
</gene>
<name>A0A516H2M2_9PROT</name>
<dbReference type="Gene3D" id="1.10.1370.30">
    <property type="match status" value="1"/>
</dbReference>
<dbReference type="RefSeq" id="WP_144068966.1">
    <property type="nucleotide sequence ID" value="NZ_CP041636.1"/>
</dbReference>
<evidence type="ECO:0000256" key="9">
    <source>
        <dbReference type="PIRSR" id="PIRSR006615-1"/>
    </source>
</evidence>
<dbReference type="PIRSF" id="PIRSF006615">
    <property type="entry name" value="Zn_crbxpep_Taq"/>
    <property type="match status" value="1"/>
</dbReference>
<organism evidence="11 12">
    <name type="scientific">Ferrovibrio terrae</name>
    <dbReference type="NCBI Taxonomy" id="2594003"/>
    <lineage>
        <taxon>Bacteria</taxon>
        <taxon>Pseudomonadati</taxon>
        <taxon>Pseudomonadota</taxon>
        <taxon>Alphaproteobacteria</taxon>
        <taxon>Rhodospirillales</taxon>
        <taxon>Rhodospirillaceae</taxon>
        <taxon>Ferrovibrio</taxon>
    </lineage>
</organism>
<evidence type="ECO:0000256" key="1">
    <source>
        <dbReference type="ARBA" id="ARBA00022645"/>
    </source>
</evidence>
<evidence type="ECO:0000256" key="7">
    <source>
        <dbReference type="ARBA" id="ARBA00061580"/>
    </source>
</evidence>
<keyword evidence="2 8" id="KW-0645">Protease</keyword>